<feature type="domain" description="RING-type" evidence="8">
    <location>
        <begin position="258"/>
        <end position="299"/>
    </location>
</feature>
<reference evidence="9" key="1">
    <citation type="journal article" date="2020" name="Fungal Divers.">
        <title>Resolving the Mortierellaceae phylogeny through synthesis of multi-gene phylogenetics and phylogenomics.</title>
        <authorList>
            <person name="Vandepol N."/>
            <person name="Liber J."/>
            <person name="Desiro A."/>
            <person name="Na H."/>
            <person name="Kennedy M."/>
            <person name="Barry K."/>
            <person name="Grigoriev I.V."/>
            <person name="Miller A.N."/>
            <person name="O'Donnell K."/>
            <person name="Stajich J.E."/>
            <person name="Bonito G."/>
        </authorList>
    </citation>
    <scope>NUCLEOTIDE SEQUENCE</scope>
    <source>
        <strain evidence="9">NRRL 28262</strain>
    </source>
</reference>
<dbReference type="PANTHER" id="PTHR13063">
    <property type="entry name" value="ENOS INTERACTING PROTEIN"/>
    <property type="match status" value="1"/>
</dbReference>
<evidence type="ECO:0000256" key="3">
    <source>
        <dbReference type="ARBA" id="ARBA00023242"/>
    </source>
</evidence>
<keyword evidence="6" id="KW-0175">Coiled coil</keyword>
<dbReference type="InterPro" id="IPR016818">
    <property type="entry name" value="NOSIP"/>
</dbReference>
<dbReference type="Pfam" id="PF04641">
    <property type="entry name" value="Rtf2"/>
    <property type="match status" value="1"/>
</dbReference>
<dbReference type="Proteomes" id="UP001194580">
    <property type="component" value="Unassembled WGS sequence"/>
</dbReference>
<keyword evidence="5" id="KW-0863">Zinc-finger</keyword>
<protein>
    <recommendedName>
        <fullName evidence="8">RING-type domain-containing protein</fullName>
    </recommendedName>
</protein>
<evidence type="ECO:0000313" key="9">
    <source>
        <dbReference type="EMBL" id="KAG0271540.1"/>
    </source>
</evidence>
<evidence type="ECO:0000256" key="1">
    <source>
        <dbReference type="ARBA" id="ARBA00004123"/>
    </source>
</evidence>
<dbReference type="InterPro" id="IPR031790">
    <property type="entry name" value="Znf-NOSIP"/>
</dbReference>
<keyword evidence="5" id="KW-0862">Zinc</keyword>
<feature type="compositionally biased region" description="Low complexity" evidence="7">
    <location>
        <begin position="137"/>
        <end position="146"/>
    </location>
</feature>
<organism evidence="9 10">
    <name type="scientific">Linnemannia exigua</name>
    <dbReference type="NCBI Taxonomy" id="604196"/>
    <lineage>
        <taxon>Eukaryota</taxon>
        <taxon>Fungi</taxon>
        <taxon>Fungi incertae sedis</taxon>
        <taxon>Mucoromycota</taxon>
        <taxon>Mortierellomycotina</taxon>
        <taxon>Mortierellomycetes</taxon>
        <taxon>Mortierellales</taxon>
        <taxon>Mortierellaceae</taxon>
        <taxon>Linnemannia</taxon>
    </lineage>
</organism>
<keyword evidence="3 4" id="KW-0539">Nucleus</keyword>
<dbReference type="SUPFAM" id="SSF57850">
    <property type="entry name" value="RING/U-box"/>
    <property type="match status" value="2"/>
</dbReference>
<dbReference type="GO" id="GO:0005634">
    <property type="term" value="C:nucleus"/>
    <property type="evidence" value="ECO:0007669"/>
    <property type="project" value="UniProtKB-SubCell"/>
</dbReference>
<dbReference type="PIRSF" id="PIRSF023577">
    <property type="entry name" value="ENOS_interacting"/>
    <property type="match status" value="1"/>
</dbReference>
<feature type="coiled-coil region" evidence="6">
    <location>
        <begin position="67"/>
        <end position="103"/>
    </location>
</feature>
<comment type="similarity">
    <text evidence="2 4">Belongs to the NOSIP family.</text>
</comment>
<dbReference type="Gene3D" id="3.30.40.10">
    <property type="entry name" value="Zinc/RING finger domain, C3HC4 (zinc finger)"/>
    <property type="match status" value="2"/>
</dbReference>
<evidence type="ECO:0000256" key="2">
    <source>
        <dbReference type="ARBA" id="ARBA00008126"/>
    </source>
</evidence>
<keyword evidence="5" id="KW-0479">Metal-binding</keyword>
<dbReference type="AlphaFoldDB" id="A0AAD4H5H8"/>
<dbReference type="GO" id="GO:0061630">
    <property type="term" value="F:ubiquitin protein ligase activity"/>
    <property type="evidence" value="ECO:0007669"/>
    <property type="project" value="InterPro"/>
</dbReference>
<feature type="region of interest" description="Disordered" evidence="7">
    <location>
        <begin position="128"/>
        <end position="154"/>
    </location>
</feature>
<dbReference type="InterPro" id="IPR001841">
    <property type="entry name" value="Znf_RING"/>
</dbReference>
<dbReference type="PANTHER" id="PTHR13063:SF10">
    <property type="entry name" value="NITRIC OXIDE SYNTHASE-INTERACTING PROTEIN"/>
    <property type="match status" value="1"/>
</dbReference>
<evidence type="ECO:0000256" key="4">
    <source>
        <dbReference type="PIRNR" id="PIRNR023577"/>
    </source>
</evidence>
<dbReference type="SMART" id="SM00184">
    <property type="entry name" value="RING"/>
    <property type="match status" value="2"/>
</dbReference>
<accession>A0AAD4H5H8</accession>
<dbReference type="InterPro" id="IPR013083">
    <property type="entry name" value="Znf_RING/FYVE/PHD"/>
</dbReference>
<gene>
    <name evidence="9" type="ORF">BGZ95_000640</name>
</gene>
<dbReference type="PROSITE" id="PS50089">
    <property type="entry name" value="ZF_RING_2"/>
    <property type="match status" value="1"/>
</dbReference>
<evidence type="ECO:0000256" key="6">
    <source>
        <dbReference type="SAM" id="Coils"/>
    </source>
</evidence>
<proteinExistence type="inferred from homology"/>
<evidence type="ECO:0000313" key="10">
    <source>
        <dbReference type="Proteomes" id="UP001194580"/>
    </source>
</evidence>
<evidence type="ECO:0000259" key="8">
    <source>
        <dbReference type="PROSITE" id="PS50089"/>
    </source>
</evidence>
<dbReference type="EMBL" id="JAAAIL010001116">
    <property type="protein sequence ID" value="KAG0271540.1"/>
    <property type="molecule type" value="Genomic_DNA"/>
</dbReference>
<sequence length="334" mass="36806">MSRHSKNNTARGHFTYAEMQMLDYGTKKQRLGRDSMRDYDACFLCLQTARDPVCCPEGHIACKECIYENILAQKQEIQRQAQQVEIQAAKEAQEQENKELLAQQIILDEFEKSQMGVLSKAASVRTKGVAGSGVGSPGSPATTSSGDSNGKGDKKRAFELDTEELERISKQERIDVAKAIEDEAKSKKPVLPSFWVPSLTPSNRKTEYKATKLHTMCTASDKEHKLSLKNLIPVKFEMAFEDHDGEDSTLPAKQSAICPICRKGFTNTTKLSILKSCGHVFCDSCCSKFVKKEGKCQTCGSKTKDKEIVSMTGEGSGFSGGGAKEAKKFDVAFQ</sequence>
<comment type="caution">
    <text evidence="9">The sequence shown here is derived from an EMBL/GenBank/DDBJ whole genome shotgun (WGS) entry which is preliminary data.</text>
</comment>
<name>A0AAD4H5H8_9FUNG</name>
<evidence type="ECO:0000256" key="5">
    <source>
        <dbReference type="PROSITE-ProRule" id="PRU00175"/>
    </source>
</evidence>
<comment type="subcellular location">
    <subcellularLocation>
        <location evidence="1 4">Nucleus</location>
    </subcellularLocation>
</comment>
<dbReference type="GO" id="GO:0008270">
    <property type="term" value="F:zinc ion binding"/>
    <property type="evidence" value="ECO:0007669"/>
    <property type="project" value="UniProtKB-KW"/>
</dbReference>
<dbReference type="Pfam" id="PF15906">
    <property type="entry name" value="zf-NOSIP"/>
    <property type="match status" value="1"/>
</dbReference>
<evidence type="ECO:0000256" key="7">
    <source>
        <dbReference type="SAM" id="MobiDB-lite"/>
    </source>
</evidence>
<keyword evidence="10" id="KW-1185">Reference proteome</keyword>